<evidence type="ECO:0000259" key="16">
    <source>
        <dbReference type="PROSITE" id="PS50112"/>
    </source>
</evidence>
<evidence type="ECO:0000256" key="11">
    <source>
        <dbReference type="ARBA" id="ARBA00023012"/>
    </source>
</evidence>
<dbReference type="InterPro" id="IPR035965">
    <property type="entry name" value="PAS-like_dom_sf"/>
</dbReference>
<dbReference type="SUPFAM" id="SSF52172">
    <property type="entry name" value="CheY-like"/>
    <property type="match status" value="1"/>
</dbReference>
<dbReference type="STRING" id="1244869.H261_17453"/>
<dbReference type="InterPro" id="IPR036097">
    <property type="entry name" value="HisK_dim/P_sf"/>
</dbReference>
<name>M3A7A4_9PROT</name>
<dbReference type="NCBIfam" id="TIGR00229">
    <property type="entry name" value="sensory_box"/>
    <property type="match status" value="1"/>
</dbReference>
<evidence type="ECO:0000256" key="5">
    <source>
        <dbReference type="ARBA" id="ARBA00022679"/>
    </source>
</evidence>
<dbReference type="PANTHER" id="PTHR43047">
    <property type="entry name" value="TWO-COMPONENT HISTIDINE PROTEIN KINASE"/>
    <property type="match status" value="1"/>
</dbReference>
<dbReference type="PROSITE" id="PS50110">
    <property type="entry name" value="RESPONSE_REGULATORY"/>
    <property type="match status" value="1"/>
</dbReference>
<evidence type="ECO:0000256" key="1">
    <source>
        <dbReference type="ARBA" id="ARBA00000085"/>
    </source>
</evidence>
<dbReference type="InterPro" id="IPR000014">
    <property type="entry name" value="PAS"/>
</dbReference>
<dbReference type="SUPFAM" id="SSF55785">
    <property type="entry name" value="PYP-like sensor domain (PAS domain)"/>
    <property type="match status" value="1"/>
</dbReference>
<feature type="domain" description="Histidine kinase" evidence="14">
    <location>
        <begin position="509"/>
        <end position="728"/>
    </location>
</feature>
<dbReference type="InterPro" id="IPR005467">
    <property type="entry name" value="His_kinase_dom"/>
</dbReference>
<dbReference type="InterPro" id="IPR003594">
    <property type="entry name" value="HATPase_dom"/>
</dbReference>
<dbReference type="Proteomes" id="UP000011744">
    <property type="component" value="Unassembled WGS sequence"/>
</dbReference>
<dbReference type="SUPFAM" id="SSF47384">
    <property type="entry name" value="Homodimeric domain of signal transducing histidine kinase"/>
    <property type="match status" value="1"/>
</dbReference>
<dbReference type="Gene3D" id="3.30.565.10">
    <property type="entry name" value="Histidine kinase-like ATPase, C-terminal domain"/>
    <property type="match status" value="1"/>
</dbReference>
<dbReference type="PROSITE" id="PS50112">
    <property type="entry name" value="PAS"/>
    <property type="match status" value="1"/>
</dbReference>
<dbReference type="CDD" id="cd17546">
    <property type="entry name" value="REC_hyHK_CKI1_RcsC-like"/>
    <property type="match status" value="1"/>
</dbReference>
<keyword evidence="12" id="KW-0472">Membrane</keyword>
<keyword evidence="10" id="KW-1133">Transmembrane helix</keyword>
<dbReference type="Gene3D" id="3.40.50.2300">
    <property type="match status" value="1"/>
</dbReference>
<dbReference type="PRINTS" id="PR00344">
    <property type="entry name" value="BCTRLSENSOR"/>
</dbReference>
<dbReference type="SMART" id="SM00387">
    <property type="entry name" value="HATPase_c"/>
    <property type="match status" value="1"/>
</dbReference>
<evidence type="ECO:0000259" key="17">
    <source>
        <dbReference type="PROSITE" id="PS50113"/>
    </source>
</evidence>
<dbReference type="SMART" id="SM00388">
    <property type="entry name" value="HisKA"/>
    <property type="match status" value="1"/>
</dbReference>
<keyword evidence="8 18" id="KW-0418">Kinase</keyword>
<keyword evidence="9" id="KW-0067">ATP-binding</keyword>
<dbReference type="CDD" id="cd00130">
    <property type="entry name" value="PAS"/>
    <property type="match status" value="1"/>
</dbReference>
<dbReference type="InterPro" id="IPR004358">
    <property type="entry name" value="Sig_transdc_His_kin-like_C"/>
</dbReference>
<dbReference type="InterPro" id="IPR013656">
    <property type="entry name" value="PAS_4"/>
</dbReference>
<dbReference type="PATRIC" id="fig|1244869.3.peg.3501"/>
<dbReference type="Pfam" id="PF00072">
    <property type="entry name" value="Response_reg"/>
    <property type="match status" value="1"/>
</dbReference>
<dbReference type="PANTHER" id="PTHR43047:SF64">
    <property type="entry name" value="HISTIDINE KINASE CONTAINING CHEY-HOMOLOGOUS RECEIVER DOMAIN AND PAS DOMAIN-RELATED"/>
    <property type="match status" value="1"/>
</dbReference>
<dbReference type="GO" id="GO:0016020">
    <property type="term" value="C:membrane"/>
    <property type="evidence" value="ECO:0007669"/>
    <property type="project" value="UniProtKB-SubCell"/>
</dbReference>
<reference evidence="18 19" key="1">
    <citation type="journal article" date="2014" name="Genome Announc.">
        <title>Draft Genome Sequence of Magnetospirillum sp. Strain SO-1, a Freshwater Magnetotactic Bacterium Isolated from the Ol'khovka River, Russia.</title>
        <authorList>
            <person name="Grouzdev D.S."/>
            <person name="Dziuba M.V."/>
            <person name="Sukhacheva M.S."/>
            <person name="Mardanov A.V."/>
            <person name="Beletskiy A.V."/>
            <person name="Kuznetsov B.B."/>
            <person name="Skryabin K.G."/>
        </authorList>
    </citation>
    <scope>NUCLEOTIDE SEQUENCE [LARGE SCALE GENOMIC DNA]</scope>
    <source>
        <strain evidence="18 19">SO-1</strain>
    </source>
</reference>
<evidence type="ECO:0000256" key="4">
    <source>
        <dbReference type="ARBA" id="ARBA00022553"/>
    </source>
</evidence>
<dbReference type="eggNOG" id="COG2205">
    <property type="taxonomic scope" value="Bacteria"/>
</dbReference>
<dbReference type="Pfam" id="PF02518">
    <property type="entry name" value="HATPase_c"/>
    <property type="match status" value="1"/>
</dbReference>
<evidence type="ECO:0000256" key="7">
    <source>
        <dbReference type="ARBA" id="ARBA00022741"/>
    </source>
</evidence>
<organism evidence="18 19">
    <name type="scientific">Paramagnetospirillum caucaseum</name>
    <dbReference type="NCBI Taxonomy" id="1244869"/>
    <lineage>
        <taxon>Bacteria</taxon>
        <taxon>Pseudomonadati</taxon>
        <taxon>Pseudomonadota</taxon>
        <taxon>Alphaproteobacteria</taxon>
        <taxon>Rhodospirillales</taxon>
        <taxon>Magnetospirillaceae</taxon>
        <taxon>Paramagnetospirillum</taxon>
    </lineage>
</organism>
<dbReference type="SMART" id="SM00091">
    <property type="entry name" value="PAS"/>
    <property type="match status" value="1"/>
</dbReference>
<dbReference type="GO" id="GO:0000155">
    <property type="term" value="F:phosphorelay sensor kinase activity"/>
    <property type="evidence" value="ECO:0007669"/>
    <property type="project" value="InterPro"/>
</dbReference>
<dbReference type="Gene3D" id="3.30.450.20">
    <property type="entry name" value="PAS domain"/>
    <property type="match status" value="1"/>
</dbReference>
<feature type="domain" description="PAS" evidence="16">
    <location>
        <begin position="347"/>
        <end position="411"/>
    </location>
</feature>
<keyword evidence="6" id="KW-0812">Transmembrane</keyword>
<dbReference type="PROSITE" id="PS50113">
    <property type="entry name" value="PAC"/>
    <property type="match status" value="1"/>
</dbReference>
<dbReference type="EMBL" id="AONQ01000057">
    <property type="protein sequence ID" value="EME68653.1"/>
    <property type="molecule type" value="Genomic_DNA"/>
</dbReference>
<evidence type="ECO:0000259" key="15">
    <source>
        <dbReference type="PROSITE" id="PS50110"/>
    </source>
</evidence>
<comment type="catalytic activity">
    <reaction evidence="1">
        <text>ATP + protein L-histidine = ADP + protein N-phospho-L-histidine.</text>
        <dbReference type="EC" id="2.7.13.3"/>
    </reaction>
</comment>
<keyword evidence="11" id="KW-0902">Two-component regulatory system</keyword>
<sequence>VLFSFGEDVVAYRDIADGIISTLLAAGATRDQVFFERLDLVRFGTPEYKEQLAALIDGKFSRKNISLILTIHRPALDFVLEDGRGTLSKKPVIAAMLRPEEARQITSPRVTHLPYQVDYRGTLELGLQLLPQTRRVVMVTGASPADKSLEVEARAAFEPWKDKLDFEFTSELSLPEIMGRVAALPPRTMVLASTVYADSTGTSRSPVNVVHQVAARANAPVFTMWDSVMARGIVGGRTVGFQSIGQHLAKLALDRLAGGSLPAGAPPLLAPPSRTRLDWREIIRWEIDTRHLPPDAVLENRPPSLWDEHRQAVIFTATAFMTLATMAFALLVMNRNLKQAKAEAGASEERFRDLVTTTPDLISRVDAEGTILYVNHAIHSVFGFAPEQCVGRSAFDFVHPDDRGKTQAAFEDWNVSGAVSVAFENRMLDADGGSHHMSWNICLRRDELGEIIDITSVARDVSERKRVEEELLRHKNHLEELVQEQMQSVMLLLRKAEEANSAKSTFLANMSHELRTPLTSVIGFSQLMAEDMTLTEGQRRKLSTINRSGNHLLTLINDVLELSKIEAGGMHLEVRPTNIGDLIESVVEMMRPRAEHKGLQLTVRTSDLPAGIAADATKLRQVLLNLLSNAVKFTERGRIGLEVAATDADPGKVRLDVAVSDSGIGISGEDQARIFEPFVQAGAANSHAGTGLGLGISRQYVRMMGGDLAVESWPKLGSLFRFSLVFETCAVPAEACTPAGKVVGLEAGADAPRILVAEDNADIRVLLKTLLVPLGFTVMEAPDGAEAVAAVQSDSPDLIIMDWRMPVMDGVEATRRIRALTGIRQPRIVILTASAFEEQRLITLAAGADDFLRKPFEPDDLLALLERQLAVRFRRKESVWTPPQAAAALTPADVAALSAPVRGALAAAVQELSQAKLAEALASVALEHPDIASRVKGLMDGAKFRELWSMLEGGSQ</sequence>
<dbReference type="Gene3D" id="1.10.287.130">
    <property type="match status" value="1"/>
</dbReference>
<comment type="subcellular location">
    <subcellularLocation>
        <location evidence="2">Membrane</location>
    </subcellularLocation>
</comment>
<dbReference type="FunFam" id="3.30.565.10:FF:000010">
    <property type="entry name" value="Sensor histidine kinase RcsC"/>
    <property type="match status" value="1"/>
</dbReference>
<dbReference type="OrthoDB" id="9801651at2"/>
<keyword evidence="4 13" id="KW-0597">Phosphoprotein</keyword>
<evidence type="ECO:0000256" key="9">
    <source>
        <dbReference type="ARBA" id="ARBA00022840"/>
    </source>
</evidence>
<evidence type="ECO:0000256" key="12">
    <source>
        <dbReference type="ARBA" id="ARBA00023136"/>
    </source>
</evidence>
<dbReference type="InterPro" id="IPR011006">
    <property type="entry name" value="CheY-like_superfamily"/>
</dbReference>
<dbReference type="EC" id="2.7.13.3" evidence="3"/>
<evidence type="ECO:0000256" key="13">
    <source>
        <dbReference type="PROSITE-ProRule" id="PRU00169"/>
    </source>
</evidence>
<keyword evidence="5" id="KW-0808">Transferase</keyword>
<dbReference type="InterPro" id="IPR001789">
    <property type="entry name" value="Sig_transdc_resp-reg_receiver"/>
</dbReference>
<dbReference type="InterPro" id="IPR000700">
    <property type="entry name" value="PAS-assoc_C"/>
</dbReference>
<evidence type="ECO:0000256" key="10">
    <source>
        <dbReference type="ARBA" id="ARBA00022989"/>
    </source>
</evidence>
<dbReference type="CDD" id="cd16922">
    <property type="entry name" value="HATPase_EvgS-ArcB-TorS-like"/>
    <property type="match status" value="1"/>
</dbReference>
<protein>
    <recommendedName>
        <fullName evidence="3">histidine kinase</fullName>
        <ecNumber evidence="3">2.7.13.3</ecNumber>
    </recommendedName>
</protein>
<dbReference type="FunFam" id="1.10.287.130:FF:000004">
    <property type="entry name" value="Ethylene receptor 1"/>
    <property type="match status" value="1"/>
</dbReference>
<evidence type="ECO:0000256" key="8">
    <source>
        <dbReference type="ARBA" id="ARBA00022777"/>
    </source>
</evidence>
<dbReference type="CDD" id="cd00082">
    <property type="entry name" value="HisKA"/>
    <property type="match status" value="1"/>
</dbReference>
<dbReference type="InterPro" id="IPR036890">
    <property type="entry name" value="HATPase_C_sf"/>
</dbReference>
<evidence type="ECO:0000313" key="19">
    <source>
        <dbReference type="Proteomes" id="UP000011744"/>
    </source>
</evidence>
<evidence type="ECO:0000256" key="2">
    <source>
        <dbReference type="ARBA" id="ARBA00004370"/>
    </source>
</evidence>
<dbReference type="RefSeq" id="WP_008620051.1">
    <property type="nucleotide sequence ID" value="NZ_AONQ01000057.1"/>
</dbReference>
<dbReference type="PROSITE" id="PS50109">
    <property type="entry name" value="HIS_KIN"/>
    <property type="match status" value="1"/>
</dbReference>
<feature type="non-terminal residue" evidence="18">
    <location>
        <position position="1"/>
    </location>
</feature>
<proteinExistence type="predicted"/>
<comment type="caution">
    <text evidence="18">The sequence shown here is derived from an EMBL/GenBank/DDBJ whole genome shotgun (WGS) entry which is preliminary data.</text>
</comment>
<evidence type="ECO:0000313" key="18">
    <source>
        <dbReference type="EMBL" id="EME68653.1"/>
    </source>
</evidence>
<gene>
    <name evidence="18" type="ORF">H261_17453</name>
</gene>
<dbReference type="Pfam" id="PF08448">
    <property type="entry name" value="PAS_4"/>
    <property type="match status" value="1"/>
</dbReference>
<keyword evidence="19" id="KW-1185">Reference proteome</keyword>
<dbReference type="GO" id="GO:0005524">
    <property type="term" value="F:ATP binding"/>
    <property type="evidence" value="ECO:0007669"/>
    <property type="project" value="UniProtKB-KW"/>
</dbReference>
<keyword evidence="7" id="KW-0547">Nucleotide-binding</keyword>
<evidence type="ECO:0000256" key="3">
    <source>
        <dbReference type="ARBA" id="ARBA00012438"/>
    </source>
</evidence>
<dbReference type="AlphaFoldDB" id="M3A7A4"/>
<dbReference type="InterPro" id="IPR003661">
    <property type="entry name" value="HisK_dim/P_dom"/>
</dbReference>
<accession>M3A7A4</accession>
<dbReference type="SMART" id="SM00448">
    <property type="entry name" value="REC"/>
    <property type="match status" value="1"/>
</dbReference>
<feature type="domain" description="PAC" evidence="17">
    <location>
        <begin position="421"/>
        <end position="473"/>
    </location>
</feature>
<feature type="domain" description="Response regulatory" evidence="15">
    <location>
        <begin position="753"/>
        <end position="869"/>
    </location>
</feature>
<dbReference type="SUPFAM" id="SSF55874">
    <property type="entry name" value="ATPase domain of HSP90 chaperone/DNA topoisomerase II/histidine kinase"/>
    <property type="match status" value="1"/>
</dbReference>
<dbReference type="Pfam" id="PF00512">
    <property type="entry name" value="HisKA"/>
    <property type="match status" value="1"/>
</dbReference>
<feature type="modified residue" description="4-aspartylphosphate" evidence="13">
    <location>
        <position position="802"/>
    </location>
</feature>
<evidence type="ECO:0000259" key="14">
    <source>
        <dbReference type="PROSITE" id="PS50109"/>
    </source>
</evidence>
<evidence type="ECO:0000256" key="6">
    <source>
        <dbReference type="ARBA" id="ARBA00022692"/>
    </source>
</evidence>